<name>A0A0R1VQK9_9LACO</name>
<gene>
    <name evidence="7" type="ORF">FC89_GL000202</name>
</gene>
<accession>A0A0R1VQK9</accession>
<dbReference type="STRING" id="1423750.FC89_GL000202"/>
<dbReference type="PROSITE" id="PS00671">
    <property type="entry name" value="D_2_HYDROXYACID_DH_3"/>
    <property type="match status" value="1"/>
</dbReference>
<organism evidence="7 8">
    <name type="scientific">Liquorilactobacillus ghanensis DSM 18630</name>
    <dbReference type="NCBI Taxonomy" id="1423750"/>
    <lineage>
        <taxon>Bacteria</taxon>
        <taxon>Bacillati</taxon>
        <taxon>Bacillota</taxon>
        <taxon>Bacilli</taxon>
        <taxon>Lactobacillales</taxon>
        <taxon>Lactobacillaceae</taxon>
        <taxon>Liquorilactobacillus</taxon>
    </lineage>
</organism>
<evidence type="ECO:0000313" key="8">
    <source>
        <dbReference type="Proteomes" id="UP000051451"/>
    </source>
</evidence>
<dbReference type="InterPro" id="IPR058205">
    <property type="entry name" value="D-LDH-like"/>
</dbReference>
<dbReference type="RefSeq" id="WP_057870996.1">
    <property type="nucleotide sequence ID" value="NZ_AZGB01000005.1"/>
</dbReference>
<dbReference type="GeneID" id="98318263"/>
<dbReference type="InterPro" id="IPR029752">
    <property type="entry name" value="D-isomer_DH_CS1"/>
</dbReference>
<dbReference type="PANTHER" id="PTHR43026">
    <property type="entry name" value="2-HYDROXYACID DEHYDROGENASE HOMOLOG 1-RELATED"/>
    <property type="match status" value="1"/>
</dbReference>
<evidence type="ECO:0000259" key="6">
    <source>
        <dbReference type="Pfam" id="PF02826"/>
    </source>
</evidence>
<dbReference type="InterPro" id="IPR036291">
    <property type="entry name" value="NAD(P)-bd_dom_sf"/>
</dbReference>
<evidence type="ECO:0000256" key="1">
    <source>
        <dbReference type="ARBA" id="ARBA00005854"/>
    </source>
</evidence>
<protein>
    <submittedName>
        <fullName evidence="7">D-lactate dehydrogenase</fullName>
    </submittedName>
</protein>
<dbReference type="PROSITE" id="PS00065">
    <property type="entry name" value="D_2_HYDROXYACID_DH_1"/>
    <property type="match status" value="1"/>
</dbReference>
<sequence length="331" mass="36422">MKFIAFNVRQDEQPYFENWSRQNQIEVKLVADALTAASLKQVDGYDGVLALQTGSYPAAMFEHFKRCGVKVFAIRNVGTDNIDLAAAKANGVLVTNVPAYSPNAIAEFSVTQLMQLVRNTTIFRQKIAEQDFRWAPHVGKELRSLTVGVIGTGRIGRAAIDIYRGFGAKVIAYDLYPNPQLQAEGIYVDSYDELFAQADVITLHMPATATDRHLIGEKAFAKMKAGVYLINTARGTLIDTKALLAALKSGKVAGAALDTYENESALFNHDLRGQKIKDPLFKELMQQQNVLITPHIAFYTTTAVENMVLISLNSAKSVCEKGTADTVVKIR</sequence>
<proteinExistence type="inferred from homology"/>
<dbReference type="GO" id="GO:0051287">
    <property type="term" value="F:NAD binding"/>
    <property type="evidence" value="ECO:0007669"/>
    <property type="project" value="InterPro"/>
</dbReference>
<dbReference type="GO" id="GO:0008720">
    <property type="term" value="F:D-lactate dehydrogenase (NAD+) activity"/>
    <property type="evidence" value="ECO:0007669"/>
    <property type="project" value="TreeGrafter"/>
</dbReference>
<comment type="similarity">
    <text evidence="1 4">Belongs to the D-isomer specific 2-hydroxyacid dehydrogenase family.</text>
</comment>
<dbReference type="InterPro" id="IPR006140">
    <property type="entry name" value="D-isomer_DH_NAD-bd"/>
</dbReference>
<dbReference type="OrthoDB" id="9805416at2"/>
<evidence type="ECO:0000313" key="7">
    <source>
        <dbReference type="EMBL" id="KRM07759.1"/>
    </source>
</evidence>
<evidence type="ECO:0000256" key="4">
    <source>
        <dbReference type="RuleBase" id="RU003719"/>
    </source>
</evidence>
<dbReference type="AlphaFoldDB" id="A0A0R1VQK9"/>
<dbReference type="InterPro" id="IPR006139">
    <property type="entry name" value="D-isomer_2_OHA_DH_cat_dom"/>
</dbReference>
<comment type="caution">
    <text evidence="7">The sequence shown here is derived from an EMBL/GenBank/DDBJ whole genome shotgun (WGS) entry which is preliminary data.</text>
</comment>
<dbReference type="SUPFAM" id="SSF52283">
    <property type="entry name" value="Formate/glycerate dehydrogenase catalytic domain-like"/>
    <property type="match status" value="1"/>
</dbReference>
<keyword evidence="3" id="KW-0520">NAD</keyword>
<keyword evidence="8" id="KW-1185">Reference proteome</keyword>
<reference evidence="7 8" key="1">
    <citation type="journal article" date="2015" name="Genome Announc.">
        <title>Expanding the biotechnology potential of lactobacilli through comparative genomics of 213 strains and associated genera.</title>
        <authorList>
            <person name="Sun Z."/>
            <person name="Harris H.M."/>
            <person name="McCann A."/>
            <person name="Guo C."/>
            <person name="Argimon S."/>
            <person name="Zhang W."/>
            <person name="Yang X."/>
            <person name="Jeffery I.B."/>
            <person name="Cooney J.C."/>
            <person name="Kagawa T.F."/>
            <person name="Liu W."/>
            <person name="Song Y."/>
            <person name="Salvetti E."/>
            <person name="Wrobel A."/>
            <person name="Rasinkangas P."/>
            <person name="Parkhill J."/>
            <person name="Rea M.C."/>
            <person name="O'Sullivan O."/>
            <person name="Ritari J."/>
            <person name="Douillard F.P."/>
            <person name="Paul Ross R."/>
            <person name="Yang R."/>
            <person name="Briner A.E."/>
            <person name="Felis G.E."/>
            <person name="de Vos W.M."/>
            <person name="Barrangou R."/>
            <person name="Klaenhammer T.R."/>
            <person name="Caufield P.W."/>
            <person name="Cui Y."/>
            <person name="Zhang H."/>
            <person name="O'Toole P.W."/>
        </authorList>
    </citation>
    <scope>NUCLEOTIDE SEQUENCE [LARGE SCALE GENOMIC DNA]</scope>
    <source>
        <strain evidence="7 8">DSM 18630</strain>
    </source>
</reference>
<keyword evidence="2 4" id="KW-0560">Oxidoreductase</keyword>
<dbReference type="Gene3D" id="3.40.50.720">
    <property type="entry name" value="NAD(P)-binding Rossmann-like Domain"/>
    <property type="match status" value="2"/>
</dbReference>
<dbReference type="Pfam" id="PF00389">
    <property type="entry name" value="2-Hacid_dh"/>
    <property type="match status" value="1"/>
</dbReference>
<dbReference type="PATRIC" id="fig|1423750.3.peg.204"/>
<feature type="domain" description="D-isomer specific 2-hydroxyacid dehydrogenase catalytic" evidence="5">
    <location>
        <begin position="7"/>
        <end position="328"/>
    </location>
</feature>
<dbReference type="EMBL" id="AZGB01000005">
    <property type="protein sequence ID" value="KRM07759.1"/>
    <property type="molecule type" value="Genomic_DNA"/>
</dbReference>
<dbReference type="PANTHER" id="PTHR43026:SF1">
    <property type="entry name" value="2-HYDROXYACID DEHYDROGENASE HOMOLOG 1-RELATED"/>
    <property type="match status" value="1"/>
</dbReference>
<dbReference type="SUPFAM" id="SSF51735">
    <property type="entry name" value="NAD(P)-binding Rossmann-fold domains"/>
    <property type="match status" value="1"/>
</dbReference>
<dbReference type="InterPro" id="IPR029753">
    <property type="entry name" value="D-isomer_DH_CS"/>
</dbReference>
<dbReference type="Proteomes" id="UP000051451">
    <property type="component" value="Unassembled WGS sequence"/>
</dbReference>
<evidence type="ECO:0000256" key="3">
    <source>
        <dbReference type="ARBA" id="ARBA00023027"/>
    </source>
</evidence>
<evidence type="ECO:0000259" key="5">
    <source>
        <dbReference type="Pfam" id="PF00389"/>
    </source>
</evidence>
<dbReference type="Pfam" id="PF02826">
    <property type="entry name" value="2-Hacid_dh_C"/>
    <property type="match status" value="1"/>
</dbReference>
<dbReference type="CDD" id="cd12186">
    <property type="entry name" value="LDH"/>
    <property type="match status" value="1"/>
</dbReference>
<evidence type="ECO:0000256" key="2">
    <source>
        <dbReference type="ARBA" id="ARBA00023002"/>
    </source>
</evidence>
<feature type="domain" description="D-isomer specific 2-hydroxyacid dehydrogenase NAD-binding" evidence="6">
    <location>
        <begin position="111"/>
        <end position="297"/>
    </location>
</feature>